<dbReference type="Proteomes" id="UP000324800">
    <property type="component" value="Unassembled WGS sequence"/>
</dbReference>
<organism evidence="1 2">
    <name type="scientific">Streblomastix strix</name>
    <dbReference type="NCBI Taxonomy" id="222440"/>
    <lineage>
        <taxon>Eukaryota</taxon>
        <taxon>Metamonada</taxon>
        <taxon>Preaxostyla</taxon>
        <taxon>Oxymonadida</taxon>
        <taxon>Streblomastigidae</taxon>
        <taxon>Streblomastix</taxon>
    </lineage>
</organism>
<reference evidence="1 2" key="1">
    <citation type="submission" date="2019-03" db="EMBL/GenBank/DDBJ databases">
        <title>Single cell metagenomics reveals metabolic interactions within the superorganism composed of flagellate Streblomastix strix and complex community of Bacteroidetes bacteria on its surface.</title>
        <authorList>
            <person name="Treitli S.C."/>
            <person name="Kolisko M."/>
            <person name="Husnik F."/>
            <person name="Keeling P."/>
            <person name="Hampl V."/>
        </authorList>
    </citation>
    <scope>NUCLEOTIDE SEQUENCE [LARGE SCALE GENOMIC DNA]</scope>
    <source>
        <strain evidence="1">ST1C</strain>
    </source>
</reference>
<sequence>MHQPILAKTIFREYILRNGITKLLPSILIGESPLLQKFVYDSNADVQIPAQNQSQIDLNKLKQTLLTFTTLPKSNFKLHPFITLVVTYNIEFLQLNPRLISTNAKDSSISVSSEAAQAKADIALITLAIATKVKAEQKYQLTESELILQTFKMSDVCRKNELQNNASSDFTQKDTNTLKFISSKKLIVKC</sequence>
<proteinExistence type="predicted"/>
<gene>
    <name evidence="1" type="ORF">EZS28_033518</name>
</gene>
<name>A0A5J4UMH8_9EUKA</name>
<dbReference type="AlphaFoldDB" id="A0A5J4UMH8"/>
<comment type="caution">
    <text evidence="1">The sequence shown here is derived from an EMBL/GenBank/DDBJ whole genome shotgun (WGS) entry which is preliminary data.</text>
</comment>
<evidence type="ECO:0000313" key="1">
    <source>
        <dbReference type="EMBL" id="KAA6370955.1"/>
    </source>
</evidence>
<evidence type="ECO:0000313" key="2">
    <source>
        <dbReference type="Proteomes" id="UP000324800"/>
    </source>
</evidence>
<dbReference type="EMBL" id="SNRW01014911">
    <property type="protein sequence ID" value="KAA6370955.1"/>
    <property type="molecule type" value="Genomic_DNA"/>
</dbReference>
<accession>A0A5J4UMH8</accession>
<protein>
    <submittedName>
        <fullName evidence="1">Uncharacterized protein</fullName>
    </submittedName>
</protein>